<dbReference type="GO" id="GO:0030425">
    <property type="term" value="C:dendrite"/>
    <property type="evidence" value="ECO:0007669"/>
    <property type="project" value="UniProtKB-SubCell"/>
</dbReference>
<dbReference type="STRING" id="7209.A0A1I7VE55"/>
<dbReference type="GO" id="GO:0006417">
    <property type="term" value="P:regulation of translation"/>
    <property type="evidence" value="ECO:0007669"/>
    <property type="project" value="UniProtKB-KW"/>
</dbReference>
<evidence type="ECO:0000256" key="2">
    <source>
        <dbReference type="ARBA" id="ARBA00004279"/>
    </source>
</evidence>
<dbReference type="Proteomes" id="UP000095285">
    <property type="component" value="Unassembled WGS sequence"/>
</dbReference>
<keyword evidence="17" id="KW-0966">Cell projection</keyword>
<evidence type="ECO:0000256" key="7">
    <source>
        <dbReference type="ARBA" id="ARBA00022448"/>
    </source>
</evidence>
<dbReference type="PANTHER" id="PTHR13434:SF0">
    <property type="entry name" value="PROTEIN CASC3"/>
    <property type="match status" value="1"/>
</dbReference>
<feature type="compositionally biased region" description="Basic and acidic residues" evidence="18">
    <location>
        <begin position="34"/>
        <end position="62"/>
    </location>
</feature>
<evidence type="ECO:0000313" key="22">
    <source>
        <dbReference type="WBParaSite" id="EN70_157"/>
    </source>
</evidence>
<evidence type="ECO:0000256" key="4">
    <source>
        <dbReference type="ARBA" id="ARBA00004556"/>
    </source>
</evidence>
<evidence type="ECO:0000256" key="10">
    <source>
        <dbReference type="ARBA" id="ARBA00022728"/>
    </source>
</evidence>
<dbReference type="InterPro" id="IPR028544">
    <property type="entry name" value="CASC3"/>
</dbReference>
<dbReference type="Pfam" id="PF09405">
    <property type="entry name" value="Btz"/>
    <property type="match status" value="1"/>
</dbReference>
<keyword evidence="14" id="KW-0866">Nonsense-mediated mRNA decay</keyword>
<feature type="domain" description="Btz" evidence="20">
    <location>
        <begin position="65"/>
        <end position="152"/>
    </location>
</feature>
<dbReference type="AlphaFoldDB" id="A0A1I7VE55"/>
<keyword evidence="19" id="KW-0472">Membrane</keyword>
<comment type="similarity">
    <text evidence="5">Belongs to the CASC3 family.</text>
</comment>
<evidence type="ECO:0000256" key="6">
    <source>
        <dbReference type="ARBA" id="ARBA00019964"/>
    </source>
</evidence>
<evidence type="ECO:0000256" key="1">
    <source>
        <dbReference type="ARBA" id="ARBA00004210"/>
    </source>
</evidence>
<reference evidence="21" key="1">
    <citation type="submission" date="2012-04" db="EMBL/GenBank/DDBJ databases">
        <title>The Genome Sequence of Loa loa.</title>
        <authorList>
            <consortium name="The Broad Institute Genome Sequencing Platform"/>
            <consortium name="Broad Institute Genome Sequencing Center for Infectious Disease"/>
            <person name="Nutman T.B."/>
            <person name="Fink D.L."/>
            <person name="Russ C."/>
            <person name="Young S."/>
            <person name="Zeng Q."/>
            <person name="Gargeya S."/>
            <person name="Alvarado L."/>
            <person name="Berlin A."/>
            <person name="Chapman S.B."/>
            <person name="Chen Z."/>
            <person name="Freedman E."/>
            <person name="Gellesch M."/>
            <person name="Goldberg J."/>
            <person name="Griggs A."/>
            <person name="Gujja S."/>
            <person name="Heilman E.R."/>
            <person name="Heiman D."/>
            <person name="Howarth C."/>
            <person name="Mehta T."/>
            <person name="Neiman D."/>
            <person name="Pearson M."/>
            <person name="Roberts A."/>
            <person name="Saif S."/>
            <person name="Shea T."/>
            <person name="Shenoy N."/>
            <person name="Sisk P."/>
            <person name="Stolte C."/>
            <person name="Sykes S."/>
            <person name="White J."/>
            <person name="Yandava C."/>
            <person name="Haas B."/>
            <person name="Henn M.R."/>
            <person name="Nusbaum C."/>
            <person name="Birren B."/>
        </authorList>
    </citation>
    <scope>NUCLEOTIDE SEQUENCE [LARGE SCALE GENOMIC DNA]</scope>
</reference>
<evidence type="ECO:0000256" key="17">
    <source>
        <dbReference type="ARBA" id="ARBA00023273"/>
    </source>
</evidence>
<keyword evidence="21" id="KW-1185">Reference proteome</keyword>
<dbReference type="SMART" id="SM01044">
    <property type="entry name" value="Btz"/>
    <property type="match status" value="1"/>
</dbReference>
<protein>
    <recommendedName>
        <fullName evidence="6">Protein CASC3</fullName>
    </recommendedName>
</protein>
<evidence type="ECO:0000256" key="8">
    <source>
        <dbReference type="ARBA" id="ARBA00022490"/>
    </source>
</evidence>
<keyword evidence="16" id="KW-0539">Nucleus</keyword>
<accession>A0A1I7VE55</accession>
<name>A0A1I7VE55_LOALO</name>
<dbReference type="GO" id="GO:0048471">
    <property type="term" value="C:perinuclear region of cytoplasm"/>
    <property type="evidence" value="ECO:0007669"/>
    <property type="project" value="UniProtKB-SubCell"/>
</dbReference>
<keyword evidence="15" id="KW-0508">mRNA splicing</keyword>
<keyword evidence="12" id="KW-0810">Translation regulation</keyword>
<keyword evidence="11" id="KW-0509">mRNA transport</keyword>
<evidence type="ECO:0000256" key="5">
    <source>
        <dbReference type="ARBA" id="ARBA00009548"/>
    </source>
</evidence>
<keyword evidence="19" id="KW-0812">Transmembrane</keyword>
<dbReference type="GO" id="GO:0000184">
    <property type="term" value="P:nuclear-transcribed mRNA catabolic process, nonsense-mediated decay"/>
    <property type="evidence" value="ECO:0007669"/>
    <property type="project" value="UniProtKB-KW"/>
</dbReference>
<evidence type="ECO:0000313" key="21">
    <source>
        <dbReference type="Proteomes" id="UP000095285"/>
    </source>
</evidence>
<keyword evidence="9" id="KW-0507">mRNA processing</keyword>
<comment type="subcellular location">
    <subcellularLocation>
        <location evidence="2">Cell projection</location>
        <location evidence="2">Dendrite</location>
    </subcellularLocation>
    <subcellularLocation>
        <location evidence="1">Cytoplasm</location>
        <location evidence="1">Stress granule</location>
    </subcellularLocation>
    <subcellularLocation>
        <location evidence="4">Cytoplasm</location>
        <location evidence="4">Perinuclear region</location>
    </subcellularLocation>
    <subcellularLocation>
        <location evidence="3">Nucleus speckle</location>
    </subcellularLocation>
</comment>
<evidence type="ECO:0000256" key="19">
    <source>
        <dbReference type="SAM" id="Phobius"/>
    </source>
</evidence>
<evidence type="ECO:0000256" key="12">
    <source>
        <dbReference type="ARBA" id="ARBA00022845"/>
    </source>
</evidence>
<evidence type="ECO:0000256" key="13">
    <source>
        <dbReference type="ARBA" id="ARBA00022884"/>
    </source>
</evidence>
<proteinExistence type="inferred from homology"/>
<keyword evidence="8" id="KW-0963">Cytoplasm</keyword>
<evidence type="ECO:0000256" key="18">
    <source>
        <dbReference type="SAM" id="MobiDB-lite"/>
    </source>
</evidence>
<keyword evidence="7" id="KW-0813">Transport</keyword>
<dbReference type="PANTHER" id="PTHR13434">
    <property type="entry name" value="PROTEIN CASC3"/>
    <property type="match status" value="1"/>
</dbReference>
<dbReference type="GO" id="GO:0035145">
    <property type="term" value="C:exon-exon junction complex"/>
    <property type="evidence" value="ECO:0007669"/>
    <property type="project" value="InterPro"/>
</dbReference>
<dbReference type="GO" id="GO:0051028">
    <property type="term" value="P:mRNA transport"/>
    <property type="evidence" value="ECO:0007669"/>
    <property type="project" value="UniProtKB-KW"/>
</dbReference>
<dbReference type="GO" id="GO:0006397">
    <property type="term" value="P:mRNA processing"/>
    <property type="evidence" value="ECO:0007669"/>
    <property type="project" value="UniProtKB-KW"/>
</dbReference>
<dbReference type="GO" id="GO:0005681">
    <property type="term" value="C:spliceosomal complex"/>
    <property type="evidence" value="ECO:0007669"/>
    <property type="project" value="UniProtKB-KW"/>
</dbReference>
<keyword evidence="13" id="KW-0694">RNA-binding</keyword>
<evidence type="ECO:0000256" key="3">
    <source>
        <dbReference type="ARBA" id="ARBA00004324"/>
    </source>
</evidence>
<evidence type="ECO:0000256" key="16">
    <source>
        <dbReference type="ARBA" id="ARBA00023242"/>
    </source>
</evidence>
<dbReference type="GO" id="GO:0008380">
    <property type="term" value="P:RNA splicing"/>
    <property type="evidence" value="ECO:0007669"/>
    <property type="project" value="UniProtKB-KW"/>
</dbReference>
<dbReference type="WBParaSite" id="EN70_157">
    <property type="protein sequence ID" value="EN70_157"/>
    <property type="gene ID" value="EN70_157"/>
</dbReference>
<dbReference type="GO" id="GO:0003729">
    <property type="term" value="F:mRNA binding"/>
    <property type="evidence" value="ECO:0007669"/>
    <property type="project" value="InterPro"/>
</dbReference>
<dbReference type="GO" id="GO:0010494">
    <property type="term" value="C:cytoplasmic stress granule"/>
    <property type="evidence" value="ECO:0007669"/>
    <property type="project" value="UniProtKB-SubCell"/>
</dbReference>
<reference evidence="22" key="2">
    <citation type="submission" date="2016-11" db="UniProtKB">
        <authorList>
            <consortium name="WormBaseParasite"/>
        </authorList>
    </citation>
    <scope>IDENTIFICATION</scope>
</reference>
<feature type="region of interest" description="Disordered" evidence="18">
    <location>
        <begin position="34"/>
        <end position="87"/>
    </location>
</feature>
<keyword evidence="19" id="KW-1133">Transmembrane helix</keyword>
<sequence length="348" mass="40414">MAKRTTAEARMTREEDPEILDIIGTISKMKIVDNEQSRNAEDETVNIRENEYPKTSPRDEISNIKQLKSPDDDEEVSGPDQDQDQAHPAYIPRIGQFFMHDTRETGERITLHPLSRTDYKWRHDLYNETDQMPMSDREFAKKYGVDREGNPVSSVRRVKNFVNMLRLLKQDNFTGKNMDFSEEFFMVSILISYCCISFSVGLLAPFLNCYKNCFRLSGMIRMVRTKPELERQQTFGTHHVILQGDIGVRSCFFNNNLELYTSKFRGRGTDYQDKRKGVKKRGSDGRLPFAGNPLNKEHSSDWKNQKLDGGKEAESKSEINSRDHNHAKMEIRLGKRYSTQRPMKSAEM</sequence>
<evidence type="ECO:0000256" key="14">
    <source>
        <dbReference type="ARBA" id="ARBA00023161"/>
    </source>
</evidence>
<dbReference type="InterPro" id="IPR018545">
    <property type="entry name" value="Btz_dom"/>
</dbReference>
<feature type="region of interest" description="Disordered" evidence="18">
    <location>
        <begin position="270"/>
        <end position="348"/>
    </location>
</feature>
<evidence type="ECO:0000256" key="15">
    <source>
        <dbReference type="ARBA" id="ARBA00023187"/>
    </source>
</evidence>
<dbReference type="GO" id="GO:0016607">
    <property type="term" value="C:nuclear speck"/>
    <property type="evidence" value="ECO:0007669"/>
    <property type="project" value="UniProtKB-SubCell"/>
</dbReference>
<feature type="compositionally biased region" description="Acidic residues" evidence="18">
    <location>
        <begin position="71"/>
        <end position="83"/>
    </location>
</feature>
<evidence type="ECO:0000256" key="11">
    <source>
        <dbReference type="ARBA" id="ARBA00022816"/>
    </source>
</evidence>
<organism evidence="21 22">
    <name type="scientific">Loa loa</name>
    <name type="common">Eye worm</name>
    <name type="synonym">Filaria loa</name>
    <dbReference type="NCBI Taxonomy" id="7209"/>
    <lineage>
        <taxon>Eukaryota</taxon>
        <taxon>Metazoa</taxon>
        <taxon>Ecdysozoa</taxon>
        <taxon>Nematoda</taxon>
        <taxon>Chromadorea</taxon>
        <taxon>Rhabditida</taxon>
        <taxon>Spirurina</taxon>
        <taxon>Spiruromorpha</taxon>
        <taxon>Filarioidea</taxon>
        <taxon>Onchocercidae</taxon>
        <taxon>Loa</taxon>
    </lineage>
</organism>
<evidence type="ECO:0000256" key="9">
    <source>
        <dbReference type="ARBA" id="ARBA00022664"/>
    </source>
</evidence>
<feature type="transmembrane region" description="Helical" evidence="19">
    <location>
        <begin position="184"/>
        <end position="207"/>
    </location>
</feature>
<keyword evidence="10" id="KW-0747">Spliceosome</keyword>
<evidence type="ECO:0000259" key="20">
    <source>
        <dbReference type="SMART" id="SM01044"/>
    </source>
</evidence>
<feature type="compositionally biased region" description="Basic and acidic residues" evidence="18">
    <location>
        <begin position="295"/>
        <end position="333"/>
    </location>
</feature>